<dbReference type="KEGG" id="ned:HUN01_12530"/>
<dbReference type="GO" id="GO:0009408">
    <property type="term" value="P:response to heat"/>
    <property type="evidence" value="ECO:0007669"/>
    <property type="project" value="InterPro"/>
</dbReference>
<dbReference type="InterPro" id="IPR002068">
    <property type="entry name" value="A-crystallin/Hsp20_dom"/>
</dbReference>
<dbReference type="AlphaFoldDB" id="A0A7D7QDE0"/>
<evidence type="ECO:0000256" key="1">
    <source>
        <dbReference type="ARBA" id="ARBA00023016"/>
    </source>
</evidence>
<dbReference type="SUPFAM" id="SSF49764">
    <property type="entry name" value="HSP20-like chaperones"/>
    <property type="match status" value="1"/>
</dbReference>
<organism evidence="6 7">
    <name type="scientific">Nostoc edaphicum CCNP1411</name>
    <dbReference type="NCBI Taxonomy" id="1472755"/>
    <lineage>
        <taxon>Bacteria</taxon>
        <taxon>Bacillati</taxon>
        <taxon>Cyanobacteriota</taxon>
        <taxon>Cyanophyceae</taxon>
        <taxon>Nostocales</taxon>
        <taxon>Nostocaceae</taxon>
        <taxon>Nostoc</taxon>
    </lineage>
</organism>
<accession>A0A7D7QDE0</accession>
<dbReference type="EMBL" id="CP054698">
    <property type="protein sequence ID" value="QMS88379.1"/>
    <property type="molecule type" value="Genomic_DNA"/>
</dbReference>
<protein>
    <submittedName>
        <fullName evidence="6">Hsp20/alpha crystallin family protein</fullName>
    </submittedName>
</protein>
<evidence type="ECO:0000259" key="5">
    <source>
        <dbReference type="PROSITE" id="PS01031"/>
    </source>
</evidence>
<dbReference type="Proteomes" id="UP000514713">
    <property type="component" value="Chromosome"/>
</dbReference>
<dbReference type="CDD" id="cd06464">
    <property type="entry name" value="ACD_sHsps-like"/>
    <property type="match status" value="1"/>
</dbReference>
<evidence type="ECO:0000313" key="7">
    <source>
        <dbReference type="Proteomes" id="UP000514713"/>
    </source>
</evidence>
<evidence type="ECO:0000256" key="2">
    <source>
        <dbReference type="PROSITE-ProRule" id="PRU00285"/>
    </source>
</evidence>
<name>A0A7D7QDE0_9NOSO</name>
<dbReference type="RefSeq" id="WP_181931545.1">
    <property type="nucleotide sequence ID" value="NZ_CP054698.1"/>
</dbReference>
<dbReference type="InterPro" id="IPR008978">
    <property type="entry name" value="HSP20-like_chaperone"/>
</dbReference>
<proteinExistence type="inferred from homology"/>
<dbReference type="PANTHER" id="PTHR46733:SF4">
    <property type="entry name" value="HEAT SHOCK PROTEIN 21, CHLOROPLASTIC"/>
    <property type="match status" value="1"/>
</dbReference>
<evidence type="ECO:0000256" key="3">
    <source>
        <dbReference type="RuleBase" id="RU003616"/>
    </source>
</evidence>
<gene>
    <name evidence="6" type="ORF">HUN01_12530</name>
</gene>
<evidence type="ECO:0000313" key="6">
    <source>
        <dbReference type="EMBL" id="QMS88379.1"/>
    </source>
</evidence>
<keyword evidence="1" id="KW-0346">Stress response</keyword>
<dbReference type="Gene3D" id="2.60.40.790">
    <property type="match status" value="1"/>
</dbReference>
<dbReference type="InterPro" id="IPR044587">
    <property type="entry name" value="HSP21-like"/>
</dbReference>
<feature type="domain" description="SHSP" evidence="5">
    <location>
        <begin position="40"/>
        <end position="152"/>
    </location>
</feature>
<evidence type="ECO:0000256" key="4">
    <source>
        <dbReference type="SAM" id="MobiDB-lite"/>
    </source>
</evidence>
<dbReference type="Pfam" id="PF00011">
    <property type="entry name" value="HSP20"/>
    <property type="match status" value="1"/>
</dbReference>
<dbReference type="PANTHER" id="PTHR46733">
    <property type="entry name" value="26.5 KDA HEAT SHOCK PROTEIN, MITOCHONDRIAL"/>
    <property type="match status" value="1"/>
</dbReference>
<comment type="similarity">
    <text evidence="2 3">Belongs to the small heat shock protein (HSP20) family.</text>
</comment>
<sequence length="181" mass="20265">MALIRWEPFREMEILRRQMDQLFSELTAAERGNSDISSPSPRTAWVPAVELYDNGSEWLLRVEIPGVEAKDLDIQVTQDAVSITGEHRYEKHSQSNAKVHSEFRYGNFTRVIALPSKVQNQQVKADLKDGILILTLPKLEQEQSKVFKVNLGQSQSATASIEAGNGNTQPNITSQQSVQTA</sequence>
<feature type="region of interest" description="Disordered" evidence="4">
    <location>
        <begin position="160"/>
        <end position="181"/>
    </location>
</feature>
<reference evidence="7" key="1">
    <citation type="submission" date="2020-06" db="EMBL/GenBank/DDBJ databases">
        <title>Nostoc edaphicum CCNP1411 genome.</title>
        <authorList>
            <person name="Fidor A."/>
            <person name="Grabski M."/>
            <person name="Gawor J."/>
            <person name="Gromadka R."/>
            <person name="Wegrzyn G."/>
            <person name="Mazur-Marzec H."/>
        </authorList>
    </citation>
    <scope>NUCLEOTIDE SEQUENCE [LARGE SCALE GENOMIC DNA]</scope>
    <source>
        <strain evidence="7">CCNP1411</strain>
    </source>
</reference>
<dbReference type="PROSITE" id="PS01031">
    <property type="entry name" value="SHSP"/>
    <property type="match status" value="1"/>
</dbReference>
<keyword evidence="7" id="KW-1185">Reference proteome</keyword>